<evidence type="ECO:0000256" key="7">
    <source>
        <dbReference type="ARBA" id="ARBA00023133"/>
    </source>
</evidence>
<proteinExistence type="inferred from homology"/>
<dbReference type="GO" id="GO:0006785">
    <property type="term" value="P:heme B biosynthetic process"/>
    <property type="evidence" value="ECO:0007669"/>
    <property type="project" value="UniProtKB-UniRule"/>
</dbReference>
<dbReference type="GO" id="GO:0016634">
    <property type="term" value="F:oxidoreductase activity, acting on the CH-CH group of donors, oxygen as acceptor"/>
    <property type="evidence" value="ECO:0007669"/>
    <property type="project" value="UniProtKB-UniRule"/>
</dbReference>
<comment type="pathway">
    <text evidence="12">Porphyrin-containing compound metabolism; protoheme biosynthesis.</text>
</comment>
<feature type="binding site" evidence="12">
    <location>
        <position position="130"/>
    </location>
    <ligand>
        <name>Fe-coproporphyrin III</name>
        <dbReference type="ChEBI" id="CHEBI:68438"/>
    </ligand>
</feature>
<name>A0A916QIB6_9BACL</name>
<feature type="binding site" description="axial binding residue" evidence="12">
    <location>
        <position position="171"/>
    </location>
    <ligand>
        <name>Fe-coproporphyrin III</name>
        <dbReference type="ChEBI" id="CHEBI:68438"/>
    </ligand>
    <ligandPart>
        <name>Fe</name>
        <dbReference type="ChEBI" id="CHEBI:18248"/>
    </ligandPart>
</feature>
<dbReference type="AlphaFoldDB" id="A0A916QIB6"/>
<dbReference type="InterPro" id="IPR031332">
    <property type="entry name" value="CHDC"/>
</dbReference>
<dbReference type="RefSeq" id="WP_200967233.1">
    <property type="nucleotide sequence ID" value="NZ_BMAQ01000033.1"/>
</dbReference>
<dbReference type="GO" id="GO:0004601">
    <property type="term" value="F:peroxidase activity"/>
    <property type="evidence" value="ECO:0007669"/>
    <property type="project" value="UniProtKB-KW"/>
</dbReference>
<feature type="binding site" evidence="12">
    <location>
        <begin position="144"/>
        <end position="148"/>
    </location>
    <ligand>
        <name>Fe-coproporphyrin III</name>
        <dbReference type="ChEBI" id="CHEBI:68438"/>
    </ligand>
</feature>
<evidence type="ECO:0000313" key="14">
    <source>
        <dbReference type="Proteomes" id="UP000654993"/>
    </source>
</evidence>
<comment type="catalytic activity">
    <reaction evidence="12">
        <text>Fe-coproporphyrin III + H2O2 + H(+) = harderoheme III + CO2 + 2 H2O</text>
        <dbReference type="Rhea" id="RHEA:57940"/>
        <dbReference type="ChEBI" id="CHEBI:15377"/>
        <dbReference type="ChEBI" id="CHEBI:15378"/>
        <dbReference type="ChEBI" id="CHEBI:16240"/>
        <dbReference type="ChEBI" id="CHEBI:16526"/>
        <dbReference type="ChEBI" id="CHEBI:68438"/>
        <dbReference type="ChEBI" id="CHEBI:142463"/>
    </reaction>
</comment>
<keyword evidence="7 12" id="KW-0350">Heme biosynthesis</keyword>
<feature type="binding site" evidence="12">
    <location>
        <position position="184"/>
    </location>
    <ligand>
        <name>Fe-coproporphyrin III</name>
        <dbReference type="ChEBI" id="CHEBI:68438"/>
    </ligand>
</feature>
<keyword evidence="4 12" id="KW-0479">Metal-binding</keyword>
<evidence type="ECO:0000256" key="10">
    <source>
        <dbReference type="ARBA" id="ARBA00049896"/>
    </source>
</evidence>
<dbReference type="EC" id="1.3.98.5" evidence="11 12"/>
<comment type="function">
    <text evidence="12">Involved in coproporphyrin-dependent heme b biosynthesis. Catalyzes the decarboxylation of Fe-coproporphyrin III (coproheme) to heme b (protoheme IX), the last step of the pathway. The reaction occurs in a stepwise manner with a three-propionate intermediate.</text>
</comment>
<keyword evidence="14" id="KW-1185">Reference proteome</keyword>
<comment type="catalytic activity">
    <reaction evidence="10">
        <text>Fe-coproporphyrin III + 2 H2O2 + 2 H(+) = heme b + 2 CO2 + 4 H2O</text>
        <dbReference type="Rhea" id="RHEA:56516"/>
        <dbReference type="ChEBI" id="CHEBI:15377"/>
        <dbReference type="ChEBI" id="CHEBI:15378"/>
        <dbReference type="ChEBI" id="CHEBI:16240"/>
        <dbReference type="ChEBI" id="CHEBI:16526"/>
        <dbReference type="ChEBI" id="CHEBI:60344"/>
        <dbReference type="ChEBI" id="CHEBI:68438"/>
        <dbReference type="EC" id="1.3.98.5"/>
    </reaction>
    <physiologicalReaction direction="left-to-right" evidence="10">
        <dbReference type="Rhea" id="RHEA:56517"/>
    </physiologicalReaction>
</comment>
<dbReference type="Gene3D" id="3.30.70.1030">
    <property type="entry name" value="Apc35880, domain 1"/>
    <property type="match status" value="2"/>
</dbReference>
<comment type="cofactor">
    <cofactor evidence="12">
        <name>Fe-coproporphyrin III</name>
        <dbReference type="ChEBI" id="CHEBI:68438"/>
    </cofactor>
    <text evidence="12">Fe-coproporphyrin III acts as both substrate and redox cofactor.</text>
</comment>
<dbReference type="InterPro" id="IPR011008">
    <property type="entry name" value="Dimeric_a/b-barrel"/>
</dbReference>
<keyword evidence="3 12" id="KW-0349">Heme</keyword>
<dbReference type="SUPFAM" id="SSF54909">
    <property type="entry name" value="Dimeric alpha+beta barrel"/>
    <property type="match status" value="1"/>
</dbReference>
<protein>
    <recommendedName>
        <fullName evidence="2 12">Coproheme decarboxylase</fullName>
        <ecNumber evidence="11 12">1.3.98.5</ecNumber>
    </recommendedName>
    <alternativeName>
        <fullName evidence="8 12">Coproheme III oxidative decarboxylase</fullName>
    </alternativeName>
    <alternativeName>
        <fullName evidence="9 12">Hydrogen peroxide-dependent heme synthase</fullName>
    </alternativeName>
</protein>
<keyword evidence="5 12" id="KW-0560">Oxidoreductase</keyword>
<evidence type="ECO:0000256" key="8">
    <source>
        <dbReference type="ARBA" id="ARBA00029882"/>
    </source>
</evidence>
<keyword evidence="6 12" id="KW-0408">Iron</keyword>
<reference evidence="13" key="1">
    <citation type="submission" date="2020-08" db="EMBL/GenBank/DDBJ databases">
        <authorList>
            <person name="Uke A."/>
            <person name="Chhe C."/>
            <person name="Baramee S."/>
            <person name="Kosugi A."/>
        </authorList>
    </citation>
    <scope>NUCLEOTIDE SEQUENCE</scope>
    <source>
        <strain evidence="13">DA-C8</strain>
    </source>
</reference>
<evidence type="ECO:0000256" key="5">
    <source>
        <dbReference type="ARBA" id="ARBA00023002"/>
    </source>
</evidence>
<sequence length="247" mass="28771">MTEAAQTLEGWYSLHDFRLINWQVWTSYSAEERAEAIEEYIALEQKWRKTEAAKEGSTAVYSIVGQKADMMFMHLRETLEELQQIETEFNKTKLAAAMMPAYSYVSIVELSNYVHEPGEDPLQNPYIISRLKPELPKAKHICFYPMDKRRQGEDNWYMLPLEARREMMRSHGNIGRKYAGKVKQVITGSIGFDDWEWGVTLFSDDALQFKKLITEMRYDEASARYADFGEFFVGNLADNDTVRQILS</sequence>
<evidence type="ECO:0000256" key="11">
    <source>
        <dbReference type="ARBA" id="ARBA00050019"/>
    </source>
</evidence>
<gene>
    <name evidence="12" type="primary">chdC</name>
    <name evidence="13" type="ORF">PRECH8_23120</name>
</gene>
<keyword evidence="13" id="KW-0575">Peroxidase</keyword>
<dbReference type="HAMAP" id="MF_01442">
    <property type="entry name" value="Coproheme_decarbox_1"/>
    <property type="match status" value="1"/>
</dbReference>
<evidence type="ECO:0000256" key="9">
    <source>
        <dbReference type="ARBA" id="ARBA00030236"/>
    </source>
</evidence>
<dbReference type="EMBL" id="BMAQ01000033">
    <property type="protein sequence ID" value="GFR39016.1"/>
    <property type="molecule type" value="Genomic_DNA"/>
</dbReference>
<dbReference type="NCBIfam" id="NF008913">
    <property type="entry name" value="PRK12276.1"/>
    <property type="match status" value="1"/>
</dbReference>
<feature type="binding site" evidence="12">
    <location>
        <position position="222"/>
    </location>
    <ligand>
        <name>Fe-coproporphyrin III</name>
        <dbReference type="ChEBI" id="CHEBI:68438"/>
    </ligand>
</feature>
<feature type="active site" evidence="12">
    <location>
        <position position="144"/>
    </location>
</feature>
<evidence type="ECO:0000256" key="1">
    <source>
        <dbReference type="ARBA" id="ARBA00009276"/>
    </source>
</evidence>
<dbReference type="PANTHER" id="PTHR36843:SF1">
    <property type="entry name" value="COPROHEME DECARBOXYLASE"/>
    <property type="match status" value="1"/>
</dbReference>
<dbReference type="Pfam" id="PF06778">
    <property type="entry name" value="Chlor_dismutase"/>
    <property type="match status" value="1"/>
</dbReference>
<evidence type="ECO:0000313" key="13">
    <source>
        <dbReference type="EMBL" id="GFR39016.1"/>
    </source>
</evidence>
<evidence type="ECO:0000256" key="3">
    <source>
        <dbReference type="ARBA" id="ARBA00022617"/>
    </source>
</evidence>
<comment type="similarity">
    <text evidence="1 12">Belongs to the ChdC family. Type 1 subfamily.</text>
</comment>
<evidence type="ECO:0000256" key="4">
    <source>
        <dbReference type="ARBA" id="ARBA00022723"/>
    </source>
</evidence>
<dbReference type="PANTHER" id="PTHR36843">
    <property type="entry name" value="HEME-DEPENDENT PEROXIDASE YWFI-RELATED"/>
    <property type="match status" value="1"/>
</dbReference>
<dbReference type="GO" id="GO:0020037">
    <property type="term" value="F:heme binding"/>
    <property type="evidence" value="ECO:0007669"/>
    <property type="project" value="InterPro"/>
</dbReference>
<comment type="catalytic activity">
    <reaction evidence="12">
        <text>harderoheme III + H2O2 + H(+) = heme b + CO2 + 2 H2O</text>
        <dbReference type="Rhea" id="RHEA:57944"/>
        <dbReference type="ChEBI" id="CHEBI:15377"/>
        <dbReference type="ChEBI" id="CHEBI:15378"/>
        <dbReference type="ChEBI" id="CHEBI:16240"/>
        <dbReference type="ChEBI" id="CHEBI:16526"/>
        <dbReference type="ChEBI" id="CHEBI:60344"/>
        <dbReference type="ChEBI" id="CHEBI:142463"/>
    </reaction>
</comment>
<evidence type="ECO:0000256" key="6">
    <source>
        <dbReference type="ARBA" id="ARBA00023004"/>
    </source>
</evidence>
<dbReference type="InterPro" id="IPR010644">
    <property type="entry name" value="ChdC/CLD"/>
</dbReference>
<evidence type="ECO:0000256" key="2">
    <source>
        <dbReference type="ARBA" id="ARBA00014413"/>
    </source>
</evidence>
<dbReference type="Proteomes" id="UP000654993">
    <property type="component" value="Unassembled WGS sequence"/>
</dbReference>
<comment type="caution">
    <text evidence="13">The sequence shown here is derived from an EMBL/GenBank/DDBJ whole genome shotgun (WGS) entry which is preliminary data.</text>
</comment>
<accession>A0A916QIB6</accession>
<reference evidence="13" key="2">
    <citation type="journal article" date="2021" name="Data Brief">
        <title>Draft genome sequence data of the facultative, thermophilic, xylanolytic bacterium Paenibacillus sp. strain DA-C8.</title>
        <authorList>
            <person name="Chhe C."/>
            <person name="Uke A."/>
            <person name="Baramee S."/>
            <person name="Ungkulpasvich U."/>
            <person name="Tachaapaikoon C."/>
            <person name="Pason P."/>
            <person name="Waeonukul R."/>
            <person name="Ratanakhanokchai K."/>
            <person name="Kosugi A."/>
        </authorList>
    </citation>
    <scope>NUCLEOTIDE SEQUENCE</scope>
    <source>
        <strain evidence="13">DA-C8</strain>
    </source>
</reference>
<evidence type="ECO:0000256" key="12">
    <source>
        <dbReference type="HAMAP-Rule" id="MF_01442"/>
    </source>
</evidence>
<organism evidence="13 14">
    <name type="scientific">Insulibacter thermoxylanivorax</name>
    <dbReference type="NCBI Taxonomy" id="2749268"/>
    <lineage>
        <taxon>Bacteria</taxon>
        <taxon>Bacillati</taxon>
        <taxon>Bacillota</taxon>
        <taxon>Bacilli</taxon>
        <taxon>Bacillales</taxon>
        <taxon>Paenibacillaceae</taxon>
        <taxon>Insulibacter</taxon>
    </lineage>
</organism>
<dbReference type="GO" id="GO:0046872">
    <property type="term" value="F:metal ion binding"/>
    <property type="evidence" value="ECO:0007669"/>
    <property type="project" value="UniProtKB-KW"/>
</dbReference>